<dbReference type="EMBL" id="LT853885">
    <property type="protein sequence ID" value="SMR01637.1"/>
    <property type="molecule type" value="Genomic_DNA"/>
</dbReference>
<gene>
    <name evidence="12" type="primary">rtcB</name>
    <name evidence="13" type="ORF">PD5205_00317</name>
    <name evidence="12" type="ORF">PD885_03692</name>
</gene>
<proteinExistence type="predicted"/>
<dbReference type="STRING" id="48664.BER92_01545"/>
<keyword evidence="3 12" id="KW-0436">Ligase</keyword>
<keyword evidence="5 11" id="KW-0547">Nucleotide-binding</keyword>
<dbReference type="EMBL" id="LT853882">
    <property type="protein sequence ID" value="SMR00913.1"/>
    <property type="molecule type" value="Genomic_DNA"/>
</dbReference>
<dbReference type="AlphaFoldDB" id="A0A1Y6HHN7"/>
<protein>
    <recommendedName>
        <fullName evidence="2">3'-phosphate/5'-hydroxy nucleic acid ligase</fullName>
        <ecNumber evidence="2">6.5.1.8</ecNumber>
    </recommendedName>
</protein>
<evidence type="ECO:0000313" key="14">
    <source>
        <dbReference type="Proteomes" id="UP000195877"/>
    </source>
</evidence>
<evidence type="ECO:0000256" key="5">
    <source>
        <dbReference type="ARBA" id="ARBA00022741"/>
    </source>
</evidence>
<evidence type="ECO:0000256" key="8">
    <source>
        <dbReference type="ARBA" id="ARBA00023211"/>
    </source>
</evidence>
<evidence type="ECO:0000313" key="15">
    <source>
        <dbReference type="Proteomes" id="UP000195953"/>
    </source>
</evidence>
<sequence length="153" mass="16208">MRGADNAESFYSGSHGAGRVMSGTAARQQITLAQHRKATAHVKCCKDAAVIAESPAAYKSIDAVMAAQRDLVDVLHTLRQVLCVKGSTTATPALFPRGDNALATSSSMADAQFSLVVMTLTSKHTRFTLATPWLRHVSGLSPQDASIRQPEAA</sequence>
<dbReference type="GO" id="GO:0006281">
    <property type="term" value="P:DNA repair"/>
    <property type="evidence" value="ECO:0007669"/>
    <property type="project" value="TreeGrafter"/>
</dbReference>
<dbReference type="GO" id="GO:0006396">
    <property type="term" value="P:RNA processing"/>
    <property type="evidence" value="ECO:0007669"/>
    <property type="project" value="InterPro"/>
</dbReference>
<dbReference type="Proteomes" id="UP000195877">
    <property type="component" value="Chromosome 1"/>
</dbReference>
<keyword evidence="4" id="KW-0479">Metal-binding</keyword>
<evidence type="ECO:0000256" key="9">
    <source>
        <dbReference type="ARBA" id="ARBA00047746"/>
    </source>
</evidence>
<evidence type="ECO:0000313" key="13">
    <source>
        <dbReference type="EMBL" id="SMR01637.1"/>
    </source>
</evidence>
<dbReference type="InterPro" id="IPR001233">
    <property type="entry name" value="RtcB"/>
</dbReference>
<dbReference type="GO" id="GO:0030145">
    <property type="term" value="F:manganese ion binding"/>
    <property type="evidence" value="ECO:0007669"/>
    <property type="project" value="TreeGrafter"/>
</dbReference>
<organism evidence="13 15">
    <name type="scientific">Xanthomonas fragariae</name>
    <dbReference type="NCBI Taxonomy" id="48664"/>
    <lineage>
        <taxon>Bacteria</taxon>
        <taxon>Pseudomonadati</taxon>
        <taxon>Pseudomonadota</taxon>
        <taxon>Gammaproteobacteria</taxon>
        <taxon>Lysobacterales</taxon>
        <taxon>Lysobacteraceae</taxon>
        <taxon>Xanthomonas</taxon>
    </lineage>
</organism>
<evidence type="ECO:0000313" key="12">
    <source>
        <dbReference type="EMBL" id="SMR00913.1"/>
    </source>
</evidence>
<evidence type="ECO:0000256" key="7">
    <source>
        <dbReference type="ARBA" id="ARBA00023134"/>
    </source>
</evidence>
<reference evidence="13 15" key="1">
    <citation type="submission" date="2017-05" db="EMBL/GenBank/DDBJ databases">
        <authorList>
            <person name="Song R."/>
            <person name="Chenine A.L."/>
            <person name="Ruprecht R.M."/>
        </authorList>
    </citation>
    <scope>NUCLEOTIDE SEQUENCE [LARGE SCALE GENOMIC DNA]</scope>
    <source>
        <strain evidence="13">PD5205</strain>
    </source>
</reference>
<evidence type="ECO:0000256" key="2">
    <source>
        <dbReference type="ARBA" id="ARBA00012726"/>
    </source>
</evidence>
<dbReference type="GO" id="GO:0042245">
    <property type="term" value="P:RNA repair"/>
    <property type="evidence" value="ECO:0007669"/>
    <property type="project" value="UniProtKB-KW"/>
</dbReference>
<dbReference type="Pfam" id="PF01139">
    <property type="entry name" value="RtcB"/>
    <property type="match status" value="1"/>
</dbReference>
<evidence type="ECO:0000256" key="10">
    <source>
        <dbReference type="PIRSR" id="PIRSR601233-1"/>
    </source>
</evidence>
<evidence type="ECO:0000256" key="4">
    <source>
        <dbReference type="ARBA" id="ARBA00022723"/>
    </source>
</evidence>
<dbReference type="eggNOG" id="COG1690">
    <property type="taxonomic scope" value="Bacteria"/>
</dbReference>
<dbReference type="EC" id="6.5.1.8" evidence="2"/>
<comment type="catalytic activity">
    <reaction evidence="9">
        <text>a 3'-end 3'-phospho-ribonucleotide-RNA + a 5'-end dephospho-ribonucleoside-RNA + GTP = a ribonucleotidyl-ribonucleotide-RNA + GMP + diphosphate</text>
        <dbReference type="Rhea" id="RHEA:68076"/>
        <dbReference type="Rhea" id="RHEA-COMP:10463"/>
        <dbReference type="Rhea" id="RHEA-COMP:13936"/>
        <dbReference type="Rhea" id="RHEA-COMP:17355"/>
        <dbReference type="ChEBI" id="CHEBI:33019"/>
        <dbReference type="ChEBI" id="CHEBI:37565"/>
        <dbReference type="ChEBI" id="CHEBI:58115"/>
        <dbReference type="ChEBI" id="CHEBI:83062"/>
        <dbReference type="ChEBI" id="CHEBI:138284"/>
        <dbReference type="ChEBI" id="CHEBI:173118"/>
        <dbReference type="EC" id="6.5.1.8"/>
    </reaction>
</comment>
<reference evidence="12 14" key="2">
    <citation type="submission" date="2017-05" db="EMBL/GenBank/DDBJ databases">
        <authorList>
            <person name="Blom J."/>
        </authorList>
    </citation>
    <scope>NUCLEOTIDE SEQUENCE [LARGE SCALE GENOMIC DNA]</scope>
    <source>
        <strain evidence="12">PD885</strain>
    </source>
</reference>
<accession>A0A1Y6HHN7</accession>
<evidence type="ECO:0000256" key="1">
    <source>
        <dbReference type="ARBA" id="ARBA00001936"/>
    </source>
</evidence>
<keyword evidence="6" id="KW-0692">RNA repair</keyword>
<dbReference type="GO" id="GO:0170057">
    <property type="term" value="F:RNA ligase (GTP) activity"/>
    <property type="evidence" value="ECO:0007669"/>
    <property type="project" value="UniProtKB-EC"/>
</dbReference>
<dbReference type="Gene3D" id="3.90.1860.10">
    <property type="entry name" value="tRNA-splicing ligase RtcB"/>
    <property type="match status" value="1"/>
</dbReference>
<evidence type="ECO:0000256" key="6">
    <source>
        <dbReference type="ARBA" id="ARBA00022800"/>
    </source>
</evidence>
<dbReference type="PANTHER" id="PTHR43749">
    <property type="entry name" value="RNA-SPLICING LIGASE RTCB"/>
    <property type="match status" value="1"/>
</dbReference>
<feature type="binding site" evidence="11">
    <location>
        <position position="85"/>
    </location>
    <ligand>
        <name>GMP</name>
        <dbReference type="ChEBI" id="CHEBI:58115"/>
    </ligand>
</feature>
<dbReference type="GO" id="GO:0005525">
    <property type="term" value="F:GTP binding"/>
    <property type="evidence" value="ECO:0007669"/>
    <property type="project" value="UniProtKB-KW"/>
</dbReference>
<comment type="cofactor">
    <cofactor evidence="1">
        <name>Mn(2+)</name>
        <dbReference type="ChEBI" id="CHEBI:29035"/>
    </cofactor>
</comment>
<feature type="binding site" evidence="11">
    <location>
        <begin position="15"/>
        <end position="18"/>
    </location>
    <ligand>
        <name>GMP</name>
        <dbReference type="ChEBI" id="CHEBI:58115"/>
    </ligand>
</feature>
<feature type="active site" description="GMP-histidine intermediate" evidence="10">
    <location>
        <position position="15"/>
    </location>
</feature>
<keyword evidence="14" id="KW-1185">Reference proteome</keyword>
<dbReference type="PANTHER" id="PTHR43749:SF2">
    <property type="entry name" value="RNA-SPLICING LIGASE RTCB"/>
    <property type="match status" value="1"/>
</dbReference>
<dbReference type="Proteomes" id="UP000195953">
    <property type="component" value="Chromosome 1"/>
</dbReference>
<evidence type="ECO:0000256" key="3">
    <source>
        <dbReference type="ARBA" id="ARBA00022598"/>
    </source>
</evidence>
<evidence type="ECO:0000256" key="11">
    <source>
        <dbReference type="PIRSR" id="PIRSR601233-2"/>
    </source>
</evidence>
<dbReference type="KEGG" id="xfr:BER92_01545"/>
<dbReference type="InterPro" id="IPR036025">
    <property type="entry name" value="RtcB-like_sf"/>
</dbReference>
<keyword evidence="7 11" id="KW-0342">GTP-binding</keyword>
<dbReference type="SUPFAM" id="SSF103365">
    <property type="entry name" value="Hypothetical protein PH1602"/>
    <property type="match status" value="1"/>
</dbReference>
<dbReference type="GO" id="GO:0003909">
    <property type="term" value="F:DNA ligase activity"/>
    <property type="evidence" value="ECO:0007669"/>
    <property type="project" value="TreeGrafter"/>
</dbReference>
<name>A0A1Y6HHN7_9XANT</name>
<keyword evidence="8" id="KW-0464">Manganese</keyword>
<dbReference type="InterPro" id="IPR052915">
    <property type="entry name" value="RtcB-like"/>
</dbReference>